<evidence type="ECO:0000313" key="1">
    <source>
        <dbReference type="EMBL" id="MFD1799353.1"/>
    </source>
</evidence>
<dbReference type="Proteomes" id="UP001597285">
    <property type="component" value="Unassembled WGS sequence"/>
</dbReference>
<evidence type="ECO:0008006" key="3">
    <source>
        <dbReference type="Google" id="ProtNLM"/>
    </source>
</evidence>
<dbReference type="EMBL" id="JBHUFF010000013">
    <property type="protein sequence ID" value="MFD1799353.1"/>
    <property type="molecule type" value="Genomic_DNA"/>
</dbReference>
<organism evidence="1 2">
    <name type="scientific">Carnobacterium antarcticum</name>
    <dbReference type="NCBI Taxonomy" id="2126436"/>
    <lineage>
        <taxon>Bacteria</taxon>
        <taxon>Bacillati</taxon>
        <taxon>Bacillota</taxon>
        <taxon>Bacilli</taxon>
        <taxon>Lactobacillales</taxon>
        <taxon>Carnobacteriaceae</taxon>
        <taxon>Carnobacterium</taxon>
    </lineage>
</organism>
<comment type="caution">
    <text evidence="1">The sequence shown here is derived from an EMBL/GenBank/DDBJ whole genome shotgun (WGS) entry which is preliminary data.</text>
</comment>
<sequence>MSDMYGFLLNMWIMNRIDSSYLDVMVEKKFITLEEKEMIIATPRVEK</sequence>
<proteinExistence type="predicted"/>
<reference evidence="2" key="1">
    <citation type="journal article" date="2019" name="Int. J. Syst. Evol. Microbiol.">
        <title>The Global Catalogue of Microorganisms (GCM) 10K type strain sequencing project: providing services to taxonomists for standard genome sequencing and annotation.</title>
        <authorList>
            <consortium name="The Broad Institute Genomics Platform"/>
            <consortium name="The Broad Institute Genome Sequencing Center for Infectious Disease"/>
            <person name="Wu L."/>
            <person name="Ma J."/>
        </authorList>
    </citation>
    <scope>NUCLEOTIDE SEQUENCE [LARGE SCALE GENOMIC DNA]</scope>
    <source>
        <strain evidence="2">KCTC 42143</strain>
    </source>
</reference>
<evidence type="ECO:0000313" key="2">
    <source>
        <dbReference type="Proteomes" id="UP001597285"/>
    </source>
</evidence>
<keyword evidence="2" id="KW-1185">Reference proteome</keyword>
<protein>
    <recommendedName>
        <fullName evidence="3">XkdX family protein</fullName>
    </recommendedName>
</protein>
<dbReference type="RefSeq" id="WP_156413255.1">
    <property type="nucleotide sequence ID" value="NZ_JBHSQC010000025.1"/>
</dbReference>
<gene>
    <name evidence="1" type="ORF">ACFSBK_05755</name>
</gene>
<accession>A0ABW4NLR7</accession>
<name>A0ABW4NLR7_9LACT</name>